<gene>
    <name evidence="2" type="ORF">MNOR_LOCUS40533</name>
</gene>
<evidence type="ECO:0000313" key="2">
    <source>
        <dbReference type="EMBL" id="CAL4239331.1"/>
    </source>
</evidence>
<comment type="caution">
    <text evidence="2">The sequence shown here is derived from an EMBL/GenBank/DDBJ whole genome shotgun (WGS) entry which is preliminary data.</text>
</comment>
<reference evidence="2 3" key="1">
    <citation type="submission" date="2024-05" db="EMBL/GenBank/DDBJ databases">
        <authorList>
            <person name="Wallberg A."/>
        </authorList>
    </citation>
    <scope>NUCLEOTIDE SEQUENCE [LARGE SCALE GENOMIC DNA]</scope>
</reference>
<evidence type="ECO:0000256" key="1">
    <source>
        <dbReference type="SAM" id="MobiDB-lite"/>
    </source>
</evidence>
<accession>A0AAV2SSU6</accession>
<feature type="compositionally biased region" description="Basic and acidic residues" evidence="1">
    <location>
        <begin position="68"/>
        <end position="79"/>
    </location>
</feature>
<feature type="non-terminal residue" evidence="2">
    <location>
        <position position="1"/>
    </location>
</feature>
<protein>
    <submittedName>
        <fullName evidence="2">Uncharacterized protein</fullName>
    </submittedName>
</protein>
<feature type="compositionally biased region" description="Basic and acidic residues" evidence="1">
    <location>
        <begin position="1"/>
        <end position="36"/>
    </location>
</feature>
<dbReference type="Proteomes" id="UP001497623">
    <property type="component" value="Unassembled WGS sequence"/>
</dbReference>
<feature type="compositionally biased region" description="Basic residues" evidence="1">
    <location>
        <begin position="121"/>
        <end position="130"/>
    </location>
</feature>
<organism evidence="2 3">
    <name type="scientific">Meganyctiphanes norvegica</name>
    <name type="common">Northern krill</name>
    <name type="synonym">Thysanopoda norvegica</name>
    <dbReference type="NCBI Taxonomy" id="48144"/>
    <lineage>
        <taxon>Eukaryota</taxon>
        <taxon>Metazoa</taxon>
        <taxon>Ecdysozoa</taxon>
        <taxon>Arthropoda</taxon>
        <taxon>Crustacea</taxon>
        <taxon>Multicrustacea</taxon>
        <taxon>Malacostraca</taxon>
        <taxon>Eumalacostraca</taxon>
        <taxon>Eucarida</taxon>
        <taxon>Euphausiacea</taxon>
        <taxon>Euphausiidae</taxon>
        <taxon>Meganyctiphanes</taxon>
    </lineage>
</organism>
<feature type="region of interest" description="Disordered" evidence="1">
    <location>
        <begin position="1"/>
        <end position="49"/>
    </location>
</feature>
<feature type="region of interest" description="Disordered" evidence="1">
    <location>
        <begin position="68"/>
        <end position="136"/>
    </location>
</feature>
<sequence length="136" mass="15858">RSIKHDRTGKNYKSENIELVDIHQQKDKTNKESINKKEKKKGKLKDKESLNSEILKLDSKCISKERLIETHEHEKHMQESENEDESANDISSQANEVNEATSENCEESPTTSYLRDVAVPKTKKNKKKLWRYRDSG</sequence>
<proteinExistence type="predicted"/>
<keyword evidence="3" id="KW-1185">Reference proteome</keyword>
<dbReference type="AlphaFoldDB" id="A0AAV2SSU6"/>
<feature type="compositionally biased region" description="Polar residues" evidence="1">
    <location>
        <begin position="88"/>
        <end position="113"/>
    </location>
</feature>
<name>A0AAV2SSU6_MEGNR</name>
<feature type="non-terminal residue" evidence="2">
    <location>
        <position position="136"/>
    </location>
</feature>
<evidence type="ECO:0000313" key="3">
    <source>
        <dbReference type="Proteomes" id="UP001497623"/>
    </source>
</evidence>
<dbReference type="EMBL" id="CAXKWB010125572">
    <property type="protein sequence ID" value="CAL4239331.1"/>
    <property type="molecule type" value="Genomic_DNA"/>
</dbReference>